<proteinExistence type="predicted"/>
<evidence type="ECO:0000313" key="2">
    <source>
        <dbReference type="RefSeq" id="XP_026688756.1"/>
    </source>
</evidence>
<dbReference type="GO" id="GO:0005886">
    <property type="term" value="C:plasma membrane"/>
    <property type="evidence" value="ECO:0007669"/>
    <property type="project" value="TreeGrafter"/>
</dbReference>
<dbReference type="GO" id="GO:0007264">
    <property type="term" value="P:small GTPase-mediated signal transduction"/>
    <property type="evidence" value="ECO:0007669"/>
    <property type="project" value="InterPro"/>
</dbReference>
<evidence type="ECO:0000313" key="1">
    <source>
        <dbReference type="Proteomes" id="UP000079169"/>
    </source>
</evidence>
<dbReference type="RefSeq" id="XP_026688756.1">
    <property type="nucleotide sequence ID" value="XM_026832955.1"/>
</dbReference>
<reference evidence="2" key="1">
    <citation type="submission" date="2025-08" db="UniProtKB">
        <authorList>
            <consortium name="RefSeq"/>
        </authorList>
    </citation>
    <scope>IDENTIFICATION</scope>
</reference>
<dbReference type="PaxDb" id="121845-A0A3Q0JK80"/>
<dbReference type="GO" id="GO:0007520">
    <property type="term" value="P:myoblast fusion"/>
    <property type="evidence" value="ECO:0007669"/>
    <property type="project" value="TreeGrafter"/>
</dbReference>
<dbReference type="AlphaFoldDB" id="A0A3Q0JK80"/>
<dbReference type="STRING" id="121845.A0A3Q0JK80"/>
<keyword evidence="1" id="KW-1185">Reference proteome</keyword>
<protein>
    <submittedName>
        <fullName evidence="2">Dedicator of cytokinesis protein 5-like</fullName>
    </submittedName>
</protein>
<gene>
    <name evidence="2" type="primary">LOC113473252</name>
</gene>
<dbReference type="InterPro" id="IPR026791">
    <property type="entry name" value="DOCK"/>
</dbReference>
<dbReference type="GeneID" id="113473252"/>
<dbReference type="GO" id="GO:0005737">
    <property type="term" value="C:cytoplasm"/>
    <property type="evidence" value="ECO:0007669"/>
    <property type="project" value="TreeGrafter"/>
</dbReference>
<dbReference type="Proteomes" id="UP000079169">
    <property type="component" value="Unplaced"/>
</dbReference>
<dbReference type="GO" id="GO:0005085">
    <property type="term" value="F:guanyl-nucleotide exchange factor activity"/>
    <property type="evidence" value="ECO:0007669"/>
    <property type="project" value="InterPro"/>
</dbReference>
<dbReference type="GO" id="GO:0031267">
    <property type="term" value="F:small GTPase binding"/>
    <property type="evidence" value="ECO:0007669"/>
    <property type="project" value="TreeGrafter"/>
</dbReference>
<dbReference type="GO" id="GO:0016477">
    <property type="term" value="P:cell migration"/>
    <property type="evidence" value="ECO:0007669"/>
    <property type="project" value="TreeGrafter"/>
</dbReference>
<organism evidence="1 2">
    <name type="scientific">Diaphorina citri</name>
    <name type="common">Asian citrus psyllid</name>
    <dbReference type="NCBI Taxonomy" id="121845"/>
    <lineage>
        <taxon>Eukaryota</taxon>
        <taxon>Metazoa</taxon>
        <taxon>Ecdysozoa</taxon>
        <taxon>Arthropoda</taxon>
        <taxon>Hexapoda</taxon>
        <taxon>Insecta</taxon>
        <taxon>Pterygota</taxon>
        <taxon>Neoptera</taxon>
        <taxon>Paraneoptera</taxon>
        <taxon>Hemiptera</taxon>
        <taxon>Sternorrhyncha</taxon>
        <taxon>Psylloidea</taxon>
        <taxon>Psyllidae</taxon>
        <taxon>Diaphorininae</taxon>
        <taxon>Diaphorina</taxon>
    </lineage>
</organism>
<name>A0A3Q0JK80_DIACI</name>
<sequence>MNKLTPPGEEITESSGQYVQINKVDPIMCAEDQRKFADKPISEQIIRYYRCNRVQKFKYS</sequence>
<feature type="non-terminal residue" evidence="2">
    <location>
        <position position="60"/>
    </location>
</feature>
<dbReference type="PANTHER" id="PTHR45653">
    <property type="entry name" value="DEDICATOR OF CYTOKINESIS"/>
    <property type="match status" value="1"/>
</dbReference>
<dbReference type="PANTHER" id="PTHR45653:SF10">
    <property type="entry name" value="MYOBLAST CITY, ISOFORM B"/>
    <property type="match status" value="1"/>
</dbReference>
<accession>A0A3Q0JK80</accession>
<dbReference type="KEGG" id="dci:113473252"/>